<dbReference type="VEuPathDB" id="FungiDB:G647_06429"/>
<dbReference type="AlphaFoldDB" id="V9D672"/>
<gene>
    <name evidence="2" type="ORF">G647_06429</name>
</gene>
<dbReference type="GeneID" id="19984922"/>
<dbReference type="Proteomes" id="UP000030678">
    <property type="component" value="Unassembled WGS sequence"/>
</dbReference>
<accession>V9D672</accession>
<dbReference type="RefSeq" id="XP_008728972.1">
    <property type="nucleotide sequence ID" value="XM_008730750.1"/>
</dbReference>
<evidence type="ECO:0000313" key="2">
    <source>
        <dbReference type="EMBL" id="ETI22355.1"/>
    </source>
</evidence>
<feature type="compositionally biased region" description="Polar residues" evidence="1">
    <location>
        <begin position="28"/>
        <end position="42"/>
    </location>
</feature>
<reference evidence="2 3" key="1">
    <citation type="submission" date="2013-03" db="EMBL/GenBank/DDBJ databases">
        <title>The Genome Sequence of Cladophialophora carrionii CBS 160.54.</title>
        <authorList>
            <consortium name="The Broad Institute Genomics Platform"/>
            <person name="Cuomo C."/>
            <person name="de Hoog S."/>
            <person name="Gorbushina A."/>
            <person name="Walker B."/>
            <person name="Young S.K."/>
            <person name="Zeng Q."/>
            <person name="Gargeya S."/>
            <person name="Fitzgerald M."/>
            <person name="Haas B."/>
            <person name="Abouelleil A."/>
            <person name="Allen A.W."/>
            <person name="Alvarado L."/>
            <person name="Arachchi H.M."/>
            <person name="Berlin A.M."/>
            <person name="Chapman S.B."/>
            <person name="Gainer-Dewar J."/>
            <person name="Goldberg J."/>
            <person name="Griggs A."/>
            <person name="Gujja S."/>
            <person name="Hansen M."/>
            <person name="Howarth C."/>
            <person name="Imamovic A."/>
            <person name="Ireland A."/>
            <person name="Larimer J."/>
            <person name="McCowan C."/>
            <person name="Murphy C."/>
            <person name="Pearson M."/>
            <person name="Poon T.W."/>
            <person name="Priest M."/>
            <person name="Roberts A."/>
            <person name="Saif S."/>
            <person name="Shea T."/>
            <person name="Sisk P."/>
            <person name="Sykes S."/>
            <person name="Wortman J."/>
            <person name="Nusbaum C."/>
            <person name="Birren B."/>
        </authorList>
    </citation>
    <scope>NUCLEOTIDE SEQUENCE [LARGE SCALE GENOMIC DNA]</scope>
    <source>
        <strain evidence="2 3">CBS 160.54</strain>
    </source>
</reference>
<name>V9D672_9EURO</name>
<feature type="region of interest" description="Disordered" evidence="1">
    <location>
        <begin position="1"/>
        <end position="84"/>
    </location>
</feature>
<protein>
    <submittedName>
        <fullName evidence="2">Uncharacterized protein</fullName>
    </submittedName>
</protein>
<sequence>MPSYTGPALVSPEKPSRNTTARVLPDQSRLTQTKITFDNSTRPFVDAQSVDVGNLGAPPRHSNLKRKTPDEVDDEPFKTGSRVSNQNVGEADYTFVKSYDTHAQPSGGFDTEIFSWQYQDDDLEAYLDDDNEIDDEGIDSDENELAFMDKYEPVFANSPLEWIFRSTPPDDVSSGDFNECRQRYRERISIIVKELSEHMNVFSQLVKEGRINFPDNVFSIGFWAQAHRIPNHIIVDKLIQATPPIVQWLLGRHHIDSNLIREKAPKISNSMSGIRGCYGDFGSNGYEDADYVGSTGDMVYRAKTHQSIIRKLSKFNSTSSKTAKHYRVLQQDG</sequence>
<evidence type="ECO:0000256" key="1">
    <source>
        <dbReference type="SAM" id="MobiDB-lite"/>
    </source>
</evidence>
<proteinExistence type="predicted"/>
<organism evidence="2 3">
    <name type="scientific">Cladophialophora carrionii CBS 160.54</name>
    <dbReference type="NCBI Taxonomy" id="1279043"/>
    <lineage>
        <taxon>Eukaryota</taxon>
        <taxon>Fungi</taxon>
        <taxon>Dikarya</taxon>
        <taxon>Ascomycota</taxon>
        <taxon>Pezizomycotina</taxon>
        <taxon>Eurotiomycetes</taxon>
        <taxon>Chaetothyriomycetidae</taxon>
        <taxon>Chaetothyriales</taxon>
        <taxon>Herpotrichiellaceae</taxon>
        <taxon>Cladophialophora</taxon>
    </lineage>
</organism>
<dbReference type="EMBL" id="KB822706">
    <property type="protein sequence ID" value="ETI22355.1"/>
    <property type="molecule type" value="Genomic_DNA"/>
</dbReference>
<dbReference type="HOGENOM" id="CLU_834199_0_0_1"/>
<evidence type="ECO:0000313" key="3">
    <source>
        <dbReference type="Proteomes" id="UP000030678"/>
    </source>
</evidence>